<feature type="region of interest" description="Disordered" evidence="1">
    <location>
        <begin position="1"/>
        <end position="49"/>
    </location>
</feature>
<comment type="caution">
    <text evidence="2">The sequence shown here is derived from an EMBL/GenBank/DDBJ whole genome shotgun (WGS) entry which is preliminary data.</text>
</comment>
<feature type="compositionally biased region" description="Basic residues" evidence="1">
    <location>
        <begin position="22"/>
        <end position="35"/>
    </location>
</feature>
<name>A0A4Q4N0H0_ALTAL</name>
<feature type="region of interest" description="Disordered" evidence="1">
    <location>
        <begin position="398"/>
        <end position="419"/>
    </location>
</feature>
<dbReference type="EMBL" id="PDXD01000072">
    <property type="protein sequence ID" value="RYN64473.1"/>
    <property type="molecule type" value="Genomic_DNA"/>
</dbReference>
<sequence length="419" mass="46055">MFSIPSRASDDGFRAFIPSSIRPRKVNTTKRKQKNKAAENKLGDKGPSVNCTENKVADILQQKITLLPAPVSIATAGATVTLNDQAHCMLTVEDVATTGDYNSSFANHDFGRQQPYSETQRSSFSEGDQLRLILEEQENIGTSASHMNSTHSRTIDVPSPGSFDGAATGKPSEPGEQLPSSPDILIHDAKDLDCGSQLNRNHGPLEACTASDTAELTAASTADAHLPGSGFDCDREPKGSPETSAFGVCSPAENVSESAVRQERLHSIDGSDSHSEAADQRVAFKLTDTRDEGGRSNLDLNQIMRELGELGGDERHRFRVEITEHQEWNGEKRYGFKKQGCPKDETRWDGESYFDKCPEVIEEYWDRVRSQHSTINATEGEVCRSPLSSRILCEIKLANDSEEEPTALSEDEEDEKDEY</sequence>
<feature type="compositionally biased region" description="Acidic residues" evidence="1">
    <location>
        <begin position="400"/>
        <end position="419"/>
    </location>
</feature>
<protein>
    <recommendedName>
        <fullName evidence="4">Chromo domain-containing protein</fullName>
    </recommendedName>
</protein>
<proteinExistence type="predicted"/>
<evidence type="ECO:0008006" key="4">
    <source>
        <dbReference type="Google" id="ProtNLM"/>
    </source>
</evidence>
<feature type="compositionally biased region" description="Polar residues" evidence="1">
    <location>
        <begin position="114"/>
        <end position="126"/>
    </location>
</feature>
<feature type="region of interest" description="Disordered" evidence="1">
    <location>
        <begin position="106"/>
        <end position="126"/>
    </location>
</feature>
<feature type="region of interest" description="Disordered" evidence="1">
    <location>
        <begin position="142"/>
        <end position="181"/>
    </location>
</feature>
<reference evidence="3" key="1">
    <citation type="journal article" date="2019" name="bioRxiv">
        <title>Genomics, evolutionary history and diagnostics of the Alternaria alternata species group including apple and Asian pear pathotypes.</title>
        <authorList>
            <person name="Armitage A.D."/>
            <person name="Cockerton H.M."/>
            <person name="Sreenivasaprasad S."/>
            <person name="Woodhall J.W."/>
            <person name="Lane C.R."/>
            <person name="Harrison R.J."/>
            <person name="Clarkson J.P."/>
        </authorList>
    </citation>
    <scope>NUCLEOTIDE SEQUENCE [LARGE SCALE GENOMIC DNA]</scope>
    <source>
        <strain evidence="3">FERA 1177</strain>
    </source>
</reference>
<evidence type="ECO:0000313" key="3">
    <source>
        <dbReference type="Proteomes" id="UP000291422"/>
    </source>
</evidence>
<dbReference type="Proteomes" id="UP000291422">
    <property type="component" value="Unassembled WGS sequence"/>
</dbReference>
<gene>
    <name evidence="2" type="ORF">AA0117_g12414</name>
</gene>
<evidence type="ECO:0000256" key="1">
    <source>
        <dbReference type="SAM" id="MobiDB-lite"/>
    </source>
</evidence>
<feature type="compositionally biased region" description="Polar residues" evidence="1">
    <location>
        <begin position="142"/>
        <end position="152"/>
    </location>
</feature>
<dbReference type="AlphaFoldDB" id="A0A4Q4N0H0"/>
<accession>A0A4Q4N0H0</accession>
<organism evidence="2 3">
    <name type="scientific">Alternaria alternata</name>
    <name type="common">Alternaria rot fungus</name>
    <name type="synonym">Torula alternata</name>
    <dbReference type="NCBI Taxonomy" id="5599"/>
    <lineage>
        <taxon>Eukaryota</taxon>
        <taxon>Fungi</taxon>
        <taxon>Dikarya</taxon>
        <taxon>Ascomycota</taxon>
        <taxon>Pezizomycotina</taxon>
        <taxon>Dothideomycetes</taxon>
        <taxon>Pleosporomycetidae</taxon>
        <taxon>Pleosporales</taxon>
        <taxon>Pleosporineae</taxon>
        <taxon>Pleosporaceae</taxon>
        <taxon>Alternaria</taxon>
        <taxon>Alternaria sect. Alternaria</taxon>
        <taxon>Alternaria alternata complex</taxon>
    </lineage>
</organism>
<evidence type="ECO:0000313" key="2">
    <source>
        <dbReference type="EMBL" id="RYN64473.1"/>
    </source>
</evidence>